<name>A0A4Y9ZPU8_9AGAM</name>
<feature type="non-terminal residue" evidence="4">
    <location>
        <position position="1"/>
    </location>
</feature>
<evidence type="ECO:0000256" key="1">
    <source>
        <dbReference type="ARBA" id="ARBA00022737"/>
    </source>
</evidence>
<keyword evidence="2" id="KW-0802">TPR repeat</keyword>
<evidence type="ECO:0000313" key="5">
    <source>
        <dbReference type="Proteomes" id="UP000298061"/>
    </source>
</evidence>
<dbReference type="EMBL" id="SFCI01001565">
    <property type="protein sequence ID" value="TFY75459.1"/>
    <property type="molecule type" value="Genomic_DNA"/>
</dbReference>
<proteinExistence type="predicted"/>
<evidence type="ECO:0000256" key="3">
    <source>
        <dbReference type="SAM" id="MobiDB-lite"/>
    </source>
</evidence>
<protein>
    <submittedName>
        <fullName evidence="4">Uncharacterized protein</fullName>
    </submittedName>
</protein>
<accession>A0A4Y9ZPU8</accession>
<reference evidence="4 5" key="1">
    <citation type="submission" date="2019-02" db="EMBL/GenBank/DDBJ databases">
        <title>Genome sequencing of the rare red list fungi Hericium alpestre (H. flagellum).</title>
        <authorList>
            <person name="Buettner E."/>
            <person name="Kellner H."/>
        </authorList>
    </citation>
    <scope>NUCLEOTIDE SEQUENCE [LARGE SCALE GENOMIC DNA]</scope>
    <source>
        <strain evidence="4 5">DSM 108284</strain>
    </source>
</reference>
<sequence length="154" mass="17725">SDPNEAVEGTGTAASAVRNPNEGHGLARRVEDLFDRVILPRVSSTRIFRAQARLLTWQSRWEEALQAYLEGYRLSTAGKISKGETDVERWREGVREVEEIVGVLFNFGPKVEGFKWKLQARSIIRTFMGRTKDFEDELEWARLVDLQEEVKKED</sequence>
<dbReference type="OrthoDB" id="3203092at2759"/>
<keyword evidence="1" id="KW-0677">Repeat</keyword>
<dbReference type="STRING" id="135208.A0A4Y9ZPU8"/>
<organism evidence="4 5">
    <name type="scientific">Hericium alpestre</name>
    <dbReference type="NCBI Taxonomy" id="135208"/>
    <lineage>
        <taxon>Eukaryota</taxon>
        <taxon>Fungi</taxon>
        <taxon>Dikarya</taxon>
        <taxon>Basidiomycota</taxon>
        <taxon>Agaricomycotina</taxon>
        <taxon>Agaricomycetes</taxon>
        <taxon>Russulales</taxon>
        <taxon>Hericiaceae</taxon>
        <taxon>Hericium</taxon>
    </lineage>
</organism>
<evidence type="ECO:0000313" key="4">
    <source>
        <dbReference type="EMBL" id="TFY75459.1"/>
    </source>
</evidence>
<dbReference type="AlphaFoldDB" id="A0A4Y9ZPU8"/>
<comment type="caution">
    <text evidence="4">The sequence shown here is derived from an EMBL/GenBank/DDBJ whole genome shotgun (WGS) entry which is preliminary data.</text>
</comment>
<dbReference type="Proteomes" id="UP000298061">
    <property type="component" value="Unassembled WGS sequence"/>
</dbReference>
<gene>
    <name evidence="4" type="ORF">EWM64_g8553</name>
</gene>
<dbReference type="PANTHER" id="PTHR16193">
    <property type="entry name" value="TETRATRICOPEPTIDE REPEAT PROTEIN 27"/>
    <property type="match status" value="1"/>
</dbReference>
<dbReference type="InterPro" id="IPR044244">
    <property type="entry name" value="TTC27/Emw1"/>
</dbReference>
<keyword evidence="5" id="KW-1185">Reference proteome</keyword>
<evidence type="ECO:0000256" key="2">
    <source>
        <dbReference type="ARBA" id="ARBA00022803"/>
    </source>
</evidence>
<feature type="region of interest" description="Disordered" evidence="3">
    <location>
        <begin position="1"/>
        <end position="21"/>
    </location>
</feature>
<dbReference type="PANTHER" id="PTHR16193:SF0">
    <property type="entry name" value="TETRATRICOPEPTIDE REPEAT PROTEIN 27"/>
    <property type="match status" value="1"/>
</dbReference>